<dbReference type="Gene3D" id="3.60.15.10">
    <property type="entry name" value="Ribonuclease Z/Hydroxyacylglutathione hydrolase-like"/>
    <property type="match status" value="1"/>
</dbReference>
<dbReference type="SUPFAM" id="SSF56281">
    <property type="entry name" value="Metallo-hydrolase/oxidoreductase"/>
    <property type="match status" value="1"/>
</dbReference>
<dbReference type="FunFam" id="3.60.15.10:FF:000032">
    <property type="entry name" value="Metallo-hydrolase/oxidoreductase superfamily protein"/>
    <property type="match status" value="1"/>
</dbReference>
<name>A0AAN8ZE51_9MAGN</name>
<gene>
    <name evidence="2" type="ORF">RJ641_003323</name>
</gene>
<dbReference type="Pfam" id="PF00753">
    <property type="entry name" value="Lactamase_B"/>
    <property type="match status" value="1"/>
</dbReference>
<evidence type="ECO:0000313" key="3">
    <source>
        <dbReference type="Proteomes" id="UP001370490"/>
    </source>
</evidence>
<evidence type="ECO:0000259" key="1">
    <source>
        <dbReference type="SMART" id="SM00849"/>
    </source>
</evidence>
<dbReference type="Gene3D" id="1.10.10.10">
    <property type="entry name" value="Winged helix-like DNA-binding domain superfamily/Winged helix DNA-binding domain"/>
    <property type="match status" value="1"/>
</dbReference>
<accession>A0AAN8ZE51</accession>
<dbReference type="InterPro" id="IPR041516">
    <property type="entry name" value="LACTB2_WH"/>
</dbReference>
<dbReference type="InterPro" id="IPR036866">
    <property type="entry name" value="RibonucZ/Hydroxyglut_hydro"/>
</dbReference>
<proteinExistence type="predicted"/>
<keyword evidence="3" id="KW-1185">Reference proteome</keyword>
<dbReference type="InterPro" id="IPR036388">
    <property type="entry name" value="WH-like_DNA-bd_sf"/>
</dbReference>
<protein>
    <submittedName>
        <fullName evidence="2">LACTB2, winged helix domain</fullName>
    </submittedName>
</protein>
<dbReference type="SMART" id="SM00849">
    <property type="entry name" value="Lactamase_B"/>
    <property type="match status" value="1"/>
</dbReference>
<organism evidence="2 3">
    <name type="scientific">Dillenia turbinata</name>
    <dbReference type="NCBI Taxonomy" id="194707"/>
    <lineage>
        <taxon>Eukaryota</taxon>
        <taxon>Viridiplantae</taxon>
        <taxon>Streptophyta</taxon>
        <taxon>Embryophyta</taxon>
        <taxon>Tracheophyta</taxon>
        <taxon>Spermatophyta</taxon>
        <taxon>Magnoliopsida</taxon>
        <taxon>eudicotyledons</taxon>
        <taxon>Gunneridae</taxon>
        <taxon>Pentapetalae</taxon>
        <taxon>Dilleniales</taxon>
        <taxon>Dilleniaceae</taxon>
        <taxon>Dillenia</taxon>
    </lineage>
</organism>
<dbReference type="FunFam" id="1.10.10.10:FF:000534">
    <property type="entry name" value="Metallo-hydrolase/oxidoreductase superfamily protein"/>
    <property type="match status" value="1"/>
</dbReference>
<dbReference type="PANTHER" id="PTHR23131:SF0">
    <property type="entry name" value="ENDORIBONUCLEASE LACTB2"/>
    <property type="match status" value="1"/>
</dbReference>
<dbReference type="GO" id="GO:0009536">
    <property type="term" value="C:plastid"/>
    <property type="evidence" value="ECO:0007669"/>
    <property type="project" value="TreeGrafter"/>
</dbReference>
<dbReference type="EMBL" id="JBAMMX010000011">
    <property type="protein sequence ID" value="KAK6931530.1"/>
    <property type="molecule type" value="Genomic_DNA"/>
</dbReference>
<dbReference type="InterPro" id="IPR050662">
    <property type="entry name" value="Sec-metab_biosynth-thioest"/>
</dbReference>
<dbReference type="PANTHER" id="PTHR23131">
    <property type="entry name" value="ENDORIBONUCLEASE LACTB2"/>
    <property type="match status" value="1"/>
</dbReference>
<dbReference type="Proteomes" id="UP001370490">
    <property type="component" value="Unassembled WGS sequence"/>
</dbReference>
<dbReference type="AlphaFoldDB" id="A0AAN8ZE51"/>
<dbReference type="InterPro" id="IPR001279">
    <property type="entry name" value="Metallo-B-lactamas"/>
</dbReference>
<comment type="caution">
    <text evidence="2">The sequence shown here is derived from an EMBL/GenBank/DDBJ whole genome shotgun (WGS) entry which is preliminary data.</text>
</comment>
<evidence type="ECO:0000313" key="2">
    <source>
        <dbReference type="EMBL" id="KAK6931530.1"/>
    </source>
</evidence>
<feature type="domain" description="Metallo-beta-lactamase" evidence="1">
    <location>
        <begin position="223"/>
        <end position="389"/>
    </location>
</feature>
<sequence length="521" mass="57609">MSIHKLSVIIKNPSNDDEFLLVKQQRPPKFGDEEYDSYVDSDLWDIPSVQLKLLDGDLKSVIAIEGSESYSQKIDLSKFDLVSALNGVLDQVGLGIDCGVHWTISKFVEEPEFGLGFIHTVFLLGKLSSKHELLPEGCKWMTIQSCLDLLLDVKASSERVGPSVVLGIINDSRDAPNWVVQSKPHYQEYPPGVVLVPLGSRTQKPFWTTNLVIFAPQGAPKESGGTNIVANGDALIVDPGCLSKHHGELMEIVAALPRKLVVFVTHHHHDHVDGLSVIQKCNPDTILLAHENTMRRIGKDDWSLGYTKVSGDEEICISGQRLNVISAPGHTDGHMALLHVSTHSLIAGDQCVGQGSAILDVTSGGNMTEYFKTTYKFLELAPHSLIPMHGRVNLWPKHMLCGYLKNRRDRESTILKAIENGAETLFDIVAYTYPDVDKKLWIPAASNVRLHVDHLAQQDKLPKEFSLNKFQASCGLHFISRWAWAYPSIRLTAKVLVTVAVAGFAVVYSAKNGLYSSKRGR</sequence>
<dbReference type="Pfam" id="PF17778">
    <property type="entry name" value="WHD_BLACT"/>
    <property type="match status" value="1"/>
</dbReference>
<reference evidence="2 3" key="1">
    <citation type="submission" date="2023-12" db="EMBL/GenBank/DDBJ databases">
        <title>A high-quality genome assembly for Dillenia turbinata (Dilleniales).</title>
        <authorList>
            <person name="Chanderbali A."/>
        </authorList>
    </citation>
    <scope>NUCLEOTIDE SEQUENCE [LARGE SCALE GENOMIC DNA]</scope>
    <source>
        <strain evidence="2">LSX21</strain>
        <tissue evidence="2">Leaf</tissue>
    </source>
</reference>